<sequence length="54" mass="6387">MWINRFQAAIRKSRSPCLFGQVANPPHIWFLRILHNFSNNRIGFIACLFNMPLK</sequence>
<accession>A0A176S6H2</accession>
<evidence type="ECO:0000313" key="2">
    <source>
        <dbReference type="Proteomes" id="UP000076962"/>
    </source>
</evidence>
<comment type="caution">
    <text evidence="1">The sequence shown here is derived from an EMBL/GenBank/DDBJ whole genome shotgun (WGS) entry which is preliminary data.</text>
</comment>
<dbReference type="EMBL" id="LUTY01000335">
    <property type="protein sequence ID" value="OAD23496.1"/>
    <property type="molecule type" value="Genomic_DNA"/>
</dbReference>
<dbReference type="Proteomes" id="UP000076962">
    <property type="component" value="Unassembled WGS sequence"/>
</dbReference>
<gene>
    <name evidence="1" type="ORF">THIOM_000674</name>
</gene>
<name>A0A176S6H2_9GAMM</name>
<organism evidence="1 2">
    <name type="scientific">Candidatus Thiomargarita nelsonii</name>
    <dbReference type="NCBI Taxonomy" id="1003181"/>
    <lineage>
        <taxon>Bacteria</taxon>
        <taxon>Pseudomonadati</taxon>
        <taxon>Pseudomonadota</taxon>
        <taxon>Gammaproteobacteria</taxon>
        <taxon>Thiotrichales</taxon>
        <taxon>Thiotrichaceae</taxon>
        <taxon>Thiomargarita</taxon>
    </lineage>
</organism>
<evidence type="ECO:0000313" key="1">
    <source>
        <dbReference type="EMBL" id="OAD23496.1"/>
    </source>
</evidence>
<dbReference type="AlphaFoldDB" id="A0A176S6H2"/>
<keyword evidence="2" id="KW-1185">Reference proteome</keyword>
<proteinExistence type="predicted"/>
<reference evidence="1 2" key="1">
    <citation type="submission" date="2016-05" db="EMBL/GenBank/DDBJ databases">
        <title>Single-cell genome of chain-forming Candidatus Thiomargarita nelsonii and comparison to other large sulfur-oxidizing bacteria.</title>
        <authorList>
            <person name="Winkel M."/>
            <person name="Salman V."/>
            <person name="Woyke T."/>
            <person name="Schulz-Vogt H."/>
            <person name="Richter M."/>
            <person name="Flood B."/>
            <person name="Bailey J."/>
            <person name="Amann R."/>
            <person name="Mussmann M."/>
        </authorList>
    </citation>
    <scope>NUCLEOTIDE SEQUENCE [LARGE SCALE GENOMIC DNA]</scope>
    <source>
        <strain evidence="1 2">THI036</strain>
    </source>
</reference>
<protein>
    <submittedName>
        <fullName evidence="1">Uncharacterized protein</fullName>
    </submittedName>
</protein>